<comment type="caution">
    <text evidence="2">The sequence shown here is derived from an EMBL/GenBank/DDBJ whole genome shotgun (WGS) entry which is preliminary data.</text>
</comment>
<protein>
    <submittedName>
        <fullName evidence="2">TIM barrel protein</fullName>
    </submittedName>
</protein>
<organism evidence="2 3">
    <name type="scientific">Halomonas dongshanensis</name>
    <dbReference type="NCBI Taxonomy" id="2890835"/>
    <lineage>
        <taxon>Bacteria</taxon>
        <taxon>Pseudomonadati</taxon>
        <taxon>Pseudomonadota</taxon>
        <taxon>Gammaproteobacteria</taxon>
        <taxon>Oceanospirillales</taxon>
        <taxon>Halomonadaceae</taxon>
        <taxon>Halomonas</taxon>
    </lineage>
</organism>
<dbReference type="SUPFAM" id="SSF51658">
    <property type="entry name" value="Xylose isomerase-like"/>
    <property type="match status" value="1"/>
</dbReference>
<dbReference type="InterPro" id="IPR036237">
    <property type="entry name" value="Xyl_isomerase-like_sf"/>
</dbReference>
<dbReference type="Pfam" id="PF01261">
    <property type="entry name" value="AP_endonuc_2"/>
    <property type="match status" value="1"/>
</dbReference>
<evidence type="ECO:0000313" key="2">
    <source>
        <dbReference type="EMBL" id="MCS2608147.1"/>
    </source>
</evidence>
<dbReference type="EMBL" id="JAJISC010000001">
    <property type="protein sequence ID" value="MCS2608147.1"/>
    <property type="molecule type" value="Genomic_DNA"/>
</dbReference>
<dbReference type="InterPro" id="IPR050312">
    <property type="entry name" value="IolE/XylAMocC-like"/>
</dbReference>
<dbReference type="InterPro" id="IPR014621">
    <property type="entry name" value="UCP036778_sugar_epimerase"/>
</dbReference>
<evidence type="ECO:0000313" key="3">
    <source>
        <dbReference type="Proteomes" id="UP001165542"/>
    </source>
</evidence>
<name>A0ABT2E993_9GAMM</name>
<feature type="domain" description="Xylose isomerase-like TIM barrel" evidence="1">
    <location>
        <begin position="25"/>
        <end position="271"/>
    </location>
</feature>
<sequence length="274" mass="29750">MAHAELKFALNHMVNPRWTPQQLIETAAAMGVRAVELRNDVGANSIVDVASAQRAGALARQLGIDVLSLNALYPFNVWNAERAQQAETLAQWVDAAGGQGLVLCPLVDADHRASASERRAGLEQALTALDGVLGRYDLQGFVEPLGFSTSTLRMKAEALDVIDALGLRARFSLVHDTFHHRGAGEQALFAERTGLVHISGLDDPTIALDTMLDEHRVLVDADDRLDNVGQLKRLLNDGYRGYVSFEPFAARVHQHPDPDGALGESMAFVRQALS</sequence>
<dbReference type="Gene3D" id="3.20.20.150">
    <property type="entry name" value="Divalent-metal-dependent TIM barrel enzymes"/>
    <property type="match status" value="1"/>
</dbReference>
<keyword evidence="3" id="KW-1185">Reference proteome</keyword>
<dbReference type="PANTHER" id="PTHR12110">
    <property type="entry name" value="HYDROXYPYRUVATE ISOMERASE"/>
    <property type="match status" value="1"/>
</dbReference>
<reference evidence="2" key="1">
    <citation type="submission" date="2021-11" db="EMBL/GenBank/DDBJ databases">
        <title>Halomonas sp., isolated from a coastal aquaculture zone in Dongshan Bay.</title>
        <authorList>
            <person name="Lin W."/>
        </authorList>
    </citation>
    <scope>NUCLEOTIDE SEQUENCE</scope>
    <source>
        <strain evidence="2">Yzlin-01</strain>
    </source>
</reference>
<dbReference type="PIRSF" id="PIRSF036778">
    <property type="entry name" value="UCP036778"/>
    <property type="match status" value="1"/>
</dbReference>
<dbReference type="InterPro" id="IPR013022">
    <property type="entry name" value="Xyl_isomerase-like_TIM-brl"/>
</dbReference>
<accession>A0ABT2E993</accession>
<gene>
    <name evidence="2" type="ORF">LLY24_02275</name>
</gene>
<proteinExistence type="predicted"/>
<dbReference type="RefSeq" id="WP_259034640.1">
    <property type="nucleotide sequence ID" value="NZ_JAJISC010000001.1"/>
</dbReference>
<dbReference type="Proteomes" id="UP001165542">
    <property type="component" value="Unassembled WGS sequence"/>
</dbReference>
<evidence type="ECO:0000259" key="1">
    <source>
        <dbReference type="Pfam" id="PF01261"/>
    </source>
</evidence>